<keyword evidence="6" id="KW-0560">Oxidoreductase</keyword>
<dbReference type="InterPro" id="IPR006314">
    <property type="entry name" value="Dyp_peroxidase"/>
</dbReference>
<dbReference type="InterPro" id="IPR048328">
    <property type="entry name" value="Dyp_perox_C"/>
</dbReference>
<comment type="caution">
    <text evidence="11">The sequence shown here is derived from an EMBL/GenBank/DDBJ whole genome shotgun (WGS) entry which is preliminary data.</text>
</comment>
<dbReference type="SUPFAM" id="SSF54909">
    <property type="entry name" value="Dimeric alpha+beta barrel"/>
    <property type="match status" value="1"/>
</dbReference>
<keyword evidence="2 11" id="KW-0575">Peroxidase</keyword>
<dbReference type="PROSITE" id="PS51404">
    <property type="entry name" value="DYP_PEROXIDASE"/>
    <property type="match status" value="1"/>
</dbReference>
<dbReference type="InterPro" id="IPR011008">
    <property type="entry name" value="Dimeric_a/b-barrel"/>
</dbReference>
<keyword evidence="5" id="KW-0732">Signal</keyword>
<dbReference type="Pfam" id="PF20628">
    <property type="entry name" value="Dyp_perox_C"/>
    <property type="match status" value="1"/>
</dbReference>
<dbReference type="GO" id="GO:0020037">
    <property type="term" value="F:heme binding"/>
    <property type="evidence" value="ECO:0007669"/>
    <property type="project" value="InterPro"/>
</dbReference>
<dbReference type="NCBIfam" id="TIGR01413">
    <property type="entry name" value="Dyp_perox_fam"/>
    <property type="match status" value="1"/>
</dbReference>
<name>A0A2U1ZUZ8_9MICO</name>
<keyword evidence="4" id="KW-0479">Metal-binding</keyword>
<proteinExistence type="inferred from homology"/>
<evidence type="ECO:0000256" key="7">
    <source>
        <dbReference type="ARBA" id="ARBA00023004"/>
    </source>
</evidence>
<evidence type="ECO:0000259" key="10">
    <source>
        <dbReference type="Pfam" id="PF20628"/>
    </source>
</evidence>
<dbReference type="EMBL" id="PYHR01000002">
    <property type="protein sequence ID" value="PWD50804.1"/>
    <property type="molecule type" value="Genomic_DNA"/>
</dbReference>
<dbReference type="OrthoDB" id="9781066at2"/>
<feature type="domain" description="Dyp-type peroxidase N-terminal" evidence="9">
    <location>
        <begin position="64"/>
        <end position="205"/>
    </location>
</feature>
<dbReference type="GO" id="GO:0046872">
    <property type="term" value="F:metal ion binding"/>
    <property type="evidence" value="ECO:0007669"/>
    <property type="project" value="UniProtKB-KW"/>
</dbReference>
<evidence type="ECO:0000256" key="2">
    <source>
        <dbReference type="ARBA" id="ARBA00022559"/>
    </source>
</evidence>
<evidence type="ECO:0000256" key="4">
    <source>
        <dbReference type="ARBA" id="ARBA00022723"/>
    </source>
</evidence>
<keyword evidence="12" id="KW-1185">Reference proteome</keyword>
<accession>A0A2U1ZUZ8</accession>
<evidence type="ECO:0000256" key="8">
    <source>
        <dbReference type="ARBA" id="ARBA00025737"/>
    </source>
</evidence>
<dbReference type="GO" id="GO:0005829">
    <property type="term" value="C:cytosol"/>
    <property type="evidence" value="ECO:0007669"/>
    <property type="project" value="TreeGrafter"/>
</dbReference>
<evidence type="ECO:0000313" key="12">
    <source>
        <dbReference type="Proteomes" id="UP000245166"/>
    </source>
</evidence>
<evidence type="ECO:0000256" key="5">
    <source>
        <dbReference type="ARBA" id="ARBA00022729"/>
    </source>
</evidence>
<dbReference type="InterPro" id="IPR048327">
    <property type="entry name" value="Dyp_perox_N"/>
</dbReference>
<evidence type="ECO:0000256" key="1">
    <source>
        <dbReference type="ARBA" id="ARBA00001970"/>
    </source>
</evidence>
<comment type="similarity">
    <text evidence="8">Belongs to the DyP-type peroxidase family.</text>
</comment>
<dbReference type="Pfam" id="PF04261">
    <property type="entry name" value="Dyp_perox_N"/>
    <property type="match status" value="1"/>
</dbReference>
<evidence type="ECO:0000256" key="6">
    <source>
        <dbReference type="ARBA" id="ARBA00023002"/>
    </source>
</evidence>
<dbReference type="PROSITE" id="PS51318">
    <property type="entry name" value="TAT"/>
    <property type="match status" value="1"/>
</dbReference>
<sequence>MEDTPRGRPSRRQMLLGSAVAGWGAALALGTDAVASGATPTPPQPSPPEDAHGSVTIPFHGPHQAGIAIEPQARSTFLALDLLPATDRDGLRRLLRLLSDDAARLTQGRPALADSEPELAARPARLTVTFSVGPAVVALAGRAVPDWLAPLPPFGIDRLQEAWSGGDLVLEVASDDDLTLAHAVRMLLKDARAFATLRWVQAGFRHAHGSQPSGTTMRNLFGQKDGTVNLVPGTADFESLVWRTDGWLAGGSSLVIRRVAMDLDTWDELDRPGREASVGRTLATGAPLTGTAEHDEPDLEALDAVGFPVISDVAHLRRARSEDPTQRFFRRGYNYDDPPSAGAISNAGLIFTSYQADPVRQFVPIQQRLDELDLLNEWTTPIGSAVLAVLPGCAEGGYVGETLLV</sequence>
<dbReference type="PANTHER" id="PTHR30521">
    <property type="entry name" value="DEFERROCHELATASE/PEROXIDASE"/>
    <property type="match status" value="1"/>
</dbReference>
<protein>
    <submittedName>
        <fullName evidence="11">Peroxidase</fullName>
    </submittedName>
</protein>
<keyword evidence="3" id="KW-0349">Heme</keyword>
<evidence type="ECO:0000313" key="11">
    <source>
        <dbReference type="EMBL" id="PWD50804.1"/>
    </source>
</evidence>
<organism evidence="11 12">
    <name type="scientific">Serinibacter arcticus</name>
    <dbReference type="NCBI Taxonomy" id="1655435"/>
    <lineage>
        <taxon>Bacteria</taxon>
        <taxon>Bacillati</taxon>
        <taxon>Actinomycetota</taxon>
        <taxon>Actinomycetes</taxon>
        <taxon>Micrococcales</taxon>
        <taxon>Beutenbergiaceae</taxon>
        <taxon>Serinibacter</taxon>
    </lineage>
</organism>
<comment type="cofactor">
    <cofactor evidence="1">
        <name>heme b</name>
        <dbReference type="ChEBI" id="CHEBI:60344"/>
    </cofactor>
</comment>
<dbReference type="PANTHER" id="PTHR30521:SF4">
    <property type="entry name" value="DEFERROCHELATASE"/>
    <property type="match status" value="1"/>
</dbReference>
<keyword evidence="7" id="KW-0408">Iron</keyword>
<gene>
    <name evidence="11" type="ORF">C8046_09240</name>
</gene>
<dbReference type="InterPro" id="IPR006311">
    <property type="entry name" value="TAT_signal"/>
</dbReference>
<evidence type="ECO:0000259" key="9">
    <source>
        <dbReference type="Pfam" id="PF04261"/>
    </source>
</evidence>
<dbReference type="AlphaFoldDB" id="A0A2U1ZUZ8"/>
<evidence type="ECO:0000256" key="3">
    <source>
        <dbReference type="ARBA" id="ARBA00022617"/>
    </source>
</evidence>
<dbReference type="Proteomes" id="UP000245166">
    <property type="component" value="Unassembled WGS sequence"/>
</dbReference>
<dbReference type="GO" id="GO:0004601">
    <property type="term" value="F:peroxidase activity"/>
    <property type="evidence" value="ECO:0007669"/>
    <property type="project" value="UniProtKB-KW"/>
</dbReference>
<reference evidence="11 12" key="1">
    <citation type="submission" date="2018-03" db="EMBL/GenBank/DDBJ databases">
        <title>Genome assembly of novel Miniimonas species PCH200.</title>
        <authorList>
            <person name="Thakur V."/>
            <person name="Kumar V."/>
            <person name="Singh D."/>
        </authorList>
    </citation>
    <scope>NUCLEOTIDE SEQUENCE [LARGE SCALE GENOMIC DNA]</scope>
    <source>
        <strain evidence="11 12">PCH200</strain>
    </source>
</reference>
<feature type="domain" description="Dyp-type peroxidase C-terminal" evidence="10">
    <location>
        <begin position="217"/>
        <end position="393"/>
    </location>
</feature>